<proteinExistence type="predicted"/>
<accession>A0A0F6U401</accession>
<gene>
    <name evidence="1" type="ORF">MYAER_2084</name>
</gene>
<organism evidence="1 2">
    <name type="scientific">Microcystis aeruginosa NIES-2549</name>
    <dbReference type="NCBI Taxonomy" id="1641812"/>
    <lineage>
        <taxon>Bacteria</taxon>
        <taxon>Bacillati</taxon>
        <taxon>Cyanobacteriota</taxon>
        <taxon>Cyanophyceae</taxon>
        <taxon>Oscillatoriophycideae</taxon>
        <taxon>Chroococcales</taxon>
        <taxon>Microcystaceae</taxon>
        <taxon>Microcystis</taxon>
    </lineage>
</organism>
<evidence type="ECO:0000313" key="1">
    <source>
        <dbReference type="EMBL" id="AKE64432.1"/>
    </source>
</evidence>
<dbReference type="PATRIC" id="fig|1641812.3.peg.2155"/>
<dbReference type="EMBL" id="CP011304">
    <property type="protein sequence ID" value="AKE64432.1"/>
    <property type="molecule type" value="Genomic_DNA"/>
</dbReference>
<evidence type="ECO:0000313" key="2">
    <source>
        <dbReference type="Proteomes" id="UP000034103"/>
    </source>
</evidence>
<sequence>MKMQERECSNQGETLGMGFDSLKNILLPNSAIDLSNVNEDSIQSEQVPVEESCSFAHIENEAMLSKSLSLSANIDFKIGGEGSGLDIPCILSASAKGGYFRSVEMKENNLYILLNYQLKNTAYRITHPKLSAEAENILSNSSDFLEFRKKFGDEFIIGFRTGVEYTAWIEVLDIKNNEKEKTYLKINSAVSELLALLGIPTQPIDGNLQNDSEQTLKNYSSRTLCFKRPPNINESGVILTLDRLIFDFIDFRKQISSSSKKHYKYTAVFADYDQLVEVRHDILTPELKRLKSKLNRLRGIKIQKQIQLLGIQNQLRFQGQDLELNEQLRKLYNYVYELDDFMNECLFLPDSMTDERYKLYLNS</sequence>
<dbReference type="Proteomes" id="UP000034103">
    <property type="component" value="Chromosome"/>
</dbReference>
<dbReference type="HOGENOM" id="CLU_773419_0_0_3"/>
<dbReference type="RefSeq" id="WP_046662011.1">
    <property type="nucleotide sequence ID" value="NZ_CP011304.1"/>
</dbReference>
<dbReference type="AlphaFoldDB" id="A0A0F6U401"/>
<protein>
    <submittedName>
        <fullName evidence="1">Uncharacterized protein</fullName>
    </submittedName>
</protein>
<reference evidence="1 2" key="1">
    <citation type="journal article" date="2015" name="Genome Announc.">
        <title>Complete Genome Sequence of Microcystis aeruginosa NIES-2549, a Bloom-Forming Cyanobacterium from Lake Kasumigaura, Japan.</title>
        <authorList>
            <person name="Yamaguchi H."/>
            <person name="Suzuki S."/>
            <person name="Tanabe Y."/>
            <person name="Osana Y."/>
            <person name="Shimura Y."/>
            <person name="Ishida K."/>
            <person name="Kawachi M."/>
        </authorList>
    </citation>
    <scope>NUCLEOTIDE SEQUENCE [LARGE SCALE GENOMIC DNA]</scope>
    <source>
        <strain evidence="1 2">NIES-2549</strain>
    </source>
</reference>
<name>A0A0F6U401_MICAE</name>